<sequence>MASAVIHQHRWRYRFSVHANCCFGCNCYSPNPSASQFRCLTTFSRGCKSIRFRTTTKASADKNPSTIPQKRKSRPADDGVGASRPDSDPGTKSFSVLLRRLWEGFKLDGLGMEILSIAMPAALALAADPITSLVDTGFVGHLGSAELAAVGVSGAVFNLVSKLFNVPLLNVTTSFVAEEQAALVKAADDYSQTAKDPQSKISLPSVSNAIILAAALGIIEAVALSTGSSFLMNTMGIPVDSPMHMPAEQFLTLRALGAPPIVVALAAQGTFRGFKDTKTPLYAVGAGNLLNAILDPILIFSFGLGIGGAAIATVISEYLTALILLWKLSDEVLLIAPSINGQRIVQYLKSGALLTARTLAVLAITTLATSMAARGGPIQMAGHQICFEVWLALSLLNDALALAGQTLLASDYSQGNYGLARQVTYKVLQVYWLTNGVALAVILFLGFGALSSLFSTDSEVLEIARSGTLFVAGSQPMNAIAFVLDGLYYGVSDFGFAAYSMVFVGLISSVFLLLTAPSFGLAGVWGGLFLFMTLRVVVGMLRLSTRSGPWRLLWLDTDKDSSLPAPVAEPGATFDHKYVHGDLGMPQLTRDTTSTELLDDLLQCIQQRQLVTSSRRCSQHGQKHLYQKICGSIRKPTIVHQGGAQAGPVDLK</sequence>
<dbReference type="AlphaFoldDB" id="A0AAE2BSF0"/>
<dbReference type="EMBL" id="JACGWL010000008">
    <property type="protein sequence ID" value="KAK4396077.1"/>
    <property type="molecule type" value="Genomic_DNA"/>
</dbReference>
<proteinExistence type="inferred from homology"/>
<dbReference type="InterPro" id="IPR002528">
    <property type="entry name" value="MATE_fam"/>
</dbReference>
<dbReference type="InterPro" id="IPR044644">
    <property type="entry name" value="DinF-like"/>
</dbReference>
<feature type="compositionally biased region" description="Polar residues" evidence="7">
    <location>
        <begin position="58"/>
        <end position="68"/>
    </location>
</feature>
<feature type="region of interest" description="Disordered" evidence="7">
    <location>
        <begin position="58"/>
        <end position="90"/>
    </location>
</feature>
<dbReference type="PANTHER" id="PTHR42893:SF46">
    <property type="entry name" value="PROTEIN DETOXIFICATION 44, CHLOROPLASTIC"/>
    <property type="match status" value="1"/>
</dbReference>
<evidence type="ECO:0000256" key="1">
    <source>
        <dbReference type="ARBA" id="ARBA00004141"/>
    </source>
</evidence>
<feature type="transmembrane region" description="Helical" evidence="6">
    <location>
        <begin position="463"/>
        <end position="484"/>
    </location>
</feature>
<evidence type="ECO:0000313" key="8">
    <source>
        <dbReference type="EMBL" id="KAK4396077.1"/>
    </source>
</evidence>
<name>A0AAE2BSF0_9LAMI</name>
<reference evidence="8" key="2">
    <citation type="journal article" date="2024" name="Plant">
        <title>Genomic evolution and insights into agronomic trait innovations of Sesamum species.</title>
        <authorList>
            <person name="Miao H."/>
            <person name="Wang L."/>
            <person name="Qu L."/>
            <person name="Liu H."/>
            <person name="Sun Y."/>
            <person name="Le M."/>
            <person name="Wang Q."/>
            <person name="Wei S."/>
            <person name="Zheng Y."/>
            <person name="Lin W."/>
            <person name="Duan Y."/>
            <person name="Cao H."/>
            <person name="Xiong S."/>
            <person name="Wang X."/>
            <person name="Wei L."/>
            <person name="Li C."/>
            <person name="Ma Q."/>
            <person name="Ju M."/>
            <person name="Zhao R."/>
            <person name="Li G."/>
            <person name="Mu C."/>
            <person name="Tian Q."/>
            <person name="Mei H."/>
            <person name="Zhang T."/>
            <person name="Gao T."/>
            <person name="Zhang H."/>
        </authorList>
    </citation>
    <scope>NUCLEOTIDE SEQUENCE</scope>
    <source>
        <strain evidence="8">K16</strain>
    </source>
</reference>
<feature type="transmembrane region" description="Helical" evidence="6">
    <location>
        <begin position="209"/>
        <end position="231"/>
    </location>
</feature>
<dbReference type="Proteomes" id="UP001289374">
    <property type="component" value="Unassembled WGS sequence"/>
</dbReference>
<keyword evidence="9" id="KW-1185">Reference proteome</keyword>
<comment type="caution">
    <text evidence="8">The sequence shown here is derived from an EMBL/GenBank/DDBJ whole genome shotgun (WGS) entry which is preliminary data.</text>
</comment>
<dbReference type="CDD" id="cd13136">
    <property type="entry name" value="MATE_DinF_like"/>
    <property type="match status" value="1"/>
</dbReference>
<evidence type="ECO:0000256" key="3">
    <source>
        <dbReference type="ARBA" id="ARBA00022692"/>
    </source>
</evidence>
<protein>
    <recommendedName>
        <fullName evidence="6">Protein DETOXIFICATION</fullName>
    </recommendedName>
    <alternativeName>
        <fullName evidence="6">Multidrug and toxic compound extrusion protein</fullName>
    </alternativeName>
</protein>
<gene>
    <name evidence="8" type="ORF">Sango_1444300</name>
</gene>
<dbReference type="GO" id="GO:0042910">
    <property type="term" value="F:xenobiotic transmembrane transporter activity"/>
    <property type="evidence" value="ECO:0007669"/>
    <property type="project" value="InterPro"/>
</dbReference>
<feature type="transmembrane region" description="Helical" evidence="6">
    <location>
        <begin position="496"/>
        <end position="516"/>
    </location>
</feature>
<evidence type="ECO:0000256" key="2">
    <source>
        <dbReference type="ARBA" id="ARBA00010199"/>
    </source>
</evidence>
<evidence type="ECO:0000313" key="9">
    <source>
        <dbReference type="Proteomes" id="UP001289374"/>
    </source>
</evidence>
<evidence type="ECO:0000256" key="5">
    <source>
        <dbReference type="ARBA" id="ARBA00023136"/>
    </source>
</evidence>
<dbReference type="PANTHER" id="PTHR42893">
    <property type="entry name" value="PROTEIN DETOXIFICATION 44, CHLOROPLASTIC-RELATED"/>
    <property type="match status" value="1"/>
</dbReference>
<feature type="transmembrane region" description="Helical" evidence="6">
    <location>
        <begin position="389"/>
        <end position="409"/>
    </location>
</feature>
<evidence type="ECO:0000256" key="4">
    <source>
        <dbReference type="ARBA" id="ARBA00022989"/>
    </source>
</evidence>
<feature type="transmembrane region" description="Helical" evidence="6">
    <location>
        <begin position="281"/>
        <end position="300"/>
    </location>
</feature>
<feature type="transmembrane region" description="Helical" evidence="6">
    <location>
        <begin position="522"/>
        <end position="543"/>
    </location>
</feature>
<reference evidence="8" key="1">
    <citation type="submission" date="2020-06" db="EMBL/GenBank/DDBJ databases">
        <authorList>
            <person name="Li T."/>
            <person name="Hu X."/>
            <person name="Zhang T."/>
            <person name="Song X."/>
            <person name="Zhang H."/>
            <person name="Dai N."/>
            <person name="Sheng W."/>
            <person name="Hou X."/>
            <person name="Wei L."/>
        </authorList>
    </citation>
    <scope>NUCLEOTIDE SEQUENCE</scope>
    <source>
        <strain evidence="8">K16</strain>
        <tissue evidence="8">Leaf</tissue>
    </source>
</reference>
<comment type="similarity">
    <text evidence="2 6">Belongs to the multi antimicrobial extrusion (MATE) (TC 2.A.66.1) family.</text>
</comment>
<feature type="transmembrane region" description="Helical" evidence="6">
    <location>
        <begin position="430"/>
        <end position="451"/>
    </location>
</feature>
<keyword evidence="5 6" id="KW-0472">Membrane</keyword>
<dbReference type="GO" id="GO:0015297">
    <property type="term" value="F:antiporter activity"/>
    <property type="evidence" value="ECO:0007669"/>
    <property type="project" value="InterPro"/>
</dbReference>
<accession>A0AAE2BSF0</accession>
<feature type="transmembrane region" description="Helical" evidence="6">
    <location>
        <begin position="251"/>
        <end position="269"/>
    </location>
</feature>
<feature type="transmembrane region" description="Helical" evidence="6">
    <location>
        <begin position="347"/>
        <end position="369"/>
    </location>
</feature>
<feature type="transmembrane region" description="Helical" evidence="6">
    <location>
        <begin position="306"/>
        <end position="326"/>
    </location>
</feature>
<dbReference type="Pfam" id="PF01554">
    <property type="entry name" value="MatE"/>
    <property type="match status" value="2"/>
</dbReference>
<evidence type="ECO:0000256" key="7">
    <source>
        <dbReference type="SAM" id="MobiDB-lite"/>
    </source>
</evidence>
<comment type="subcellular location">
    <subcellularLocation>
        <location evidence="1">Membrane</location>
        <topology evidence="1">Multi-pass membrane protein</topology>
    </subcellularLocation>
</comment>
<keyword evidence="4 6" id="KW-1133">Transmembrane helix</keyword>
<keyword evidence="3 6" id="KW-0812">Transmembrane</keyword>
<evidence type="ECO:0000256" key="6">
    <source>
        <dbReference type="RuleBase" id="RU004914"/>
    </source>
</evidence>
<dbReference type="GO" id="GO:0016020">
    <property type="term" value="C:membrane"/>
    <property type="evidence" value="ECO:0007669"/>
    <property type="project" value="UniProtKB-SubCell"/>
</dbReference>
<organism evidence="8 9">
    <name type="scientific">Sesamum angolense</name>
    <dbReference type="NCBI Taxonomy" id="2727404"/>
    <lineage>
        <taxon>Eukaryota</taxon>
        <taxon>Viridiplantae</taxon>
        <taxon>Streptophyta</taxon>
        <taxon>Embryophyta</taxon>
        <taxon>Tracheophyta</taxon>
        <taxon>Spermatophyta</taxon>
        <taxon>Magnoliopsida</taxon>
        <taxon>eudicotyledons</taxon>
        <taxon>Gunneridae</taxon>
        <taxon>Pentapetalae</taxon>
        <taxon>asterids</taxon>
        <taxon>lamiids</taxon>
        <taxon>Lamiales</taxon>
        <taxon>Pedaliaceae</taxon>
        <taxon>Sesamum</taxon>
    </lineage>
</organism>
<dbReference type="NCBIfam" id="TIGR00797">
    <property type="entry name" value="matE"/>
    <property type="match status" value="1"/>
</dbReference>